<dbReference type="Pfam" id="PF05831">
    <property type="entry name" value="GAGE"/>
    <property type="match status" value="1"/>
</dbReference>
<comment type="similarity">
    <text evidence="1">Belongs to the GAGE family.</text>
</comment>
<name>A0A8C8ZGZ0_PROSS</name>
<evidence type="ECO:0000313" key="5">
    <source>
        <dbReference type="Proteomes" id="UP000694414"/>
    </source>
</evidence>
<accession>A0A8C8ZGZ0</accession>
<dbReference type="Ensembl" id="ENSPSMT00000021696.1">
    <property type="protein sequence ID" value="ENSPSMP00000018712.1"/>
    <property type="gene ID" value="ENSPSMG00000013239.1"/>
</dbReference>
<sequence>MSTHVQSKSRGRGDGQESSNLVDTAQKPSGYQEEPPTESHEIEPGQEGEEQGVCVIDRELELAGDPPEMVLEKTGGERGNGPDVKARTPPPNLEEAEDTQPVLD</sequence>
<dbReference type="PANTHER" id="PTHR14047">
    <property type="entry name" value="P ANTIGEN FAMILY MEMBER 5-RELATED"/>
    <property type="match status" value="1"/>
</dbReference>
<feature type="compositionally biased region" description="Polar residues" evidence="2">
    <location>
        <begin position="16"/>
        <end position="29"/>
    </location>
</feature>
<reference evidence="4" key="2">
    <citation type="submission" date="2025-09" db="UniProtKB">
        <authorList>
            <consortium name="Ensembl"/>
        </authorList>
    </citation>
    <scope>IDENTIFICATION</scope>
</reference>
<dbReference type="InterPro" id="IPR031320">
    <property type="entry name" value="GAGE"/>
</dbReference>
<feature type="domain" description="GAGE" evidence="3">
    <location>
        <begin position="1"/>
        <end position="103"/>
    </location>
</feature>
<dbReference type="AlphaFoldDB" id="A0A8C8ZGZ0"/>
<proteinExistence type="inferred from homology"/>
<dbReference type="SMART" id="SM01379">
    <property type="entry name" value="GAGE"/>
    <property type="match status" value="1"/>
</dbReference>
<evidence type="ECO:0000313" key="4">
    <source>
        <dbReference type="Ensembl" id="ENSPSMP00000018712.1"/>
    </source>
</evidence>
<dbReference type="InterPro" id="IPR008625">
    <property type="entry name" value="GAGE_fam"/>
</dbReference>
<organism evidence="4 5">
    <name type="scientific">Prolemur simus</name>
    <name type="common">Greater bamboo lemur</name>
    <name type="synonym">Hapalemur simus</name>
    <dbReference type="NCBI Taxonomy" id="1328070"/>
    <lineage>
        <taxon>Eukaryota</taxon>
        <taxon>Metazoa</taxon>
        <taxon>Chordata</taxon>
        <taxon>Craniata</taxon>
        <taxon>Vertebrata</taxon>
        <taxon>Euteleostomi</taxon>
        <taxon>Mammalia</taxon>
        <taxon>Eutheria</taxon>
        <taxon>Euarchontoglires</taxon>
        <taxon>Primates</taxon>
        <taxon>Strepsirrhini</taxon>
        <taxon>Lemuriformes</taxon>
        <taxon>Lemuridae</taxon>
        <taxon>Prolemur</taxon>
    </lineage>
</organism>
<evidence type="ECO:0000256" key="1">
    <source>
        <dbReference type="ARBA" id="ARBA00007043"/>
    </source>
</evidence>
<reference evidence="4" key="1">
    <citation type="submission" date="2025-08" db="UniProtKB">
        <authorList>
            <consortium name="Ensembl"/>
        </authorList>
    </citation>
    <scope>IDENTIFICATION</scope>
</reference>
<protein>
    <recommendedName>
        <fullName evidence="3">GAGE domain-containing protein</fullName>
    </recommendedName>
</protein>
<keyword evidence="5" id="KW-1185">Reference proteome</keyword>
<evidence type="ECO:0000256" key="2">
    <source>
        <dbReference type="SAM" id="MobiDB-lite"/>
    </source>
</evidence>
<evidence type="ECO:0000259" key="3">
    <source>
        <dbReference type="SMART" id="SM01379"/>
    </source>
</evidence>
<dbReference type="GeneTree" id="ENSGT00940000169958"/>
<dbReference type="PANTHER" id="PTHR14047:SF11">
    <property type="entry name" value="P ANTIGEN FAMILY MEMBER 4"/>
    <property type="match status" value="1"/>
</dbReference>
<dbReference type="Proteomes" id="UP000694414">
    <property type="component" value="Unplaced"/>
</dbReference>
<feature type="region of interest" description="Disordered" evidence="2">
    <location>
        <begin position="1"/>
        <end position="104"/>
    </location>
</feature>